<evidence type="ECO:0000259" key="3">
    <source>
        <dbReference type="PROSITE" id="PS50103"/>
    </source>
</evidence>
<feature type="region of interest" description="Disordered" evidence="2">
    <location>
        <begin position="270"/>
        <end position="310"/>
    </location>
</feature>
<organism evidence="4 5">
    <name type="scientific">Ornithorhynchus anatinus</name>
    <name type="common">Duckbill platypus</name>
    <dbReference type="NCBI Taxonomy" id="9258"/>
    <lineage>
        <taxon>Eukaryota</taxon>
        <taxon>Metazoa</taxon>
        <taxon>Chordata</taxon>
        <taxon>Craniata</taxon>
        <taxon>Vertebrata</taxon>
        <taxon>Euteleostomi</taxon>
        <taxon>Mammalia</taxon>
        <taxon>Monotremata</taxon>
        <taxon>Ornithorhynchidae</taxon>
        <taxon>Ornithorhynchus</taxon>
    </lineage>
</organism>
<dbReference type="Proteomes" id="UP000002279">
    <property type="component" value="Chromosome 2"/>
</dbReference>
<dbReference type="GO" id="GO:0008270">
    <property type="term" value="F:zinc ion binding"/>
    <property type="evidence" value="ECO:0007669"/>
    <property type="project" value="UniProtKB-KW"/>
</dbReference>
<reference evidence="4" key="2">
    <citation type="submission" date="2025-08" db="UniProtKB">
        <authorList>
            <consortium name="Ensembl"/>
        </authorList>
    </citation>
    <scope>IDENTIFICATION</scope>
    <source>
        <strain evidence="4">Glennie</strain>
    </source>
</reference>
<evidence type="ECO:0000256" key="2">
    <source>
        <dbReference type="SAM" id="MobiDB-lite"/>
    </source>
</evidence>
<dbReference type="Bgee" id="ENSOANG00000046774">
    <property type="expression patterns" value="Expressed in liver and 6 other cell types or tissues"/>
</dbReference>
<dbReference type="Ensembl" id="ENSOANT00000070098.1">
    <property type="protein sequence ID" value="ENSOANP00000054770.1"/>
    <property type="gene ID" value="ENSOANG00000046774.1"/>
</dbReference>
<keyword evidence="1" id="KW-0862">Zinc</keyword>
<dbReference type="InParanoid" id="A0A6I8PQU9"/>
<keyword evidence="1" id="KW-0479">Metal-binding</keyword>
<dbReference type="PANTHER" id="PTHR12876">
    <property type="entry name" value="N4BP1-RELATED"/>
    <property type="match status" value="1"/>
</dbReference>
<dbReference type="InterPro" id="IPR000571">
    <property type="entry name" value="Znf_CCCH"/>
</dbReference>
<feature type="zinc finger region" description="C3H1-type" evidence="1">
    <location>
        <begin position="29"/>
        <end position="60"/>
    </location>
</feature>
<dbReference type="GeneTree" id="ENSGT00940000161388"/>
<dbReference type="Gene3D" id="3.40.50.11980">
    <property type="match status" value="1"/>
</dbReference>
<protein>
    <recommendedName>
        <fullName evidence="3">C3H1-type domain-containing protein</fullName>
    </recommendedName>
</protein>
<dbReference type="PROSITE" id="PS50103">
    <property type="entry name" value="ZF_C3H1"/>
    <property type="match status" value="1"/>
</dbReference>
<reference evidence="4" key="3">
    <citation type="submission" date="2025-09" db="UniProtKB">
        <authorList>
            <consortium name="Ensembl"/>
        </authorList>
    </citation>
    <scope>IDENTIFICATION</scope>
    <source>
        <strain evidence="4">Glennie</strain>
    </source>
</reference>
<keyword evidence="5" id="KW-1185">Reference proteome</keyword>
<dbReference type="AlphaFoldDB" id="A0A6I8PQU9"/>
<reference evidence="4 5" key="1">
    <citation type="journal article" date="2008" name="Nature">
        <title>Genome analysis of the platypus reveals unique signatures of evolution.</title>
        <authorList>
            <person name="Warren W.C."/>
            <person name="Hillier L.W."/>
            <person name="Marshall Graves J.A."/>
            <person name="Birney E."/>
            <person name="Ponting C.P."/>
            <person name="Grutzner F."/>
            <person name="Belov K."/>
            <person name="Miller W."/>
            <person name="Clarke L."/>
            <person name="Chinwalla A.T."/>
            <person name="Yang S.P."/>
            <person name="Heger A."/>
            <person name="Locke D.P."/>
            <person name="Miethke P."/>
            <person name="Waters P.D."/>
            <person name="Veyrunes F."/>
            <person name="Fulton L."/>
            <person name="Fulton B."/>
            <person name="Graves T."/>
            <person name="Wallis J."/>
            <person name="Puente X.S."/>
            <person name="Lopez-Otin C."/>
            <person name="Ordonez G.R."/>
            <person name="Eichler E.E."/>
            <person name="Chen L."/>
            <person name="Cheng Z."/>
            <person name="Deakin J.E."/>
            <person name="Alsop A."/>
            <person name="Thompson K."/>
            <person name="Kirby P."/>
            <person name="Papenfuss A.T."/>
            <person name="Wakefield M.J."/>
            <person name="Olender T."/>
            <person name="Lancet D."/>
            <person name="Huttley G.A."/>
            <person name="Smit A.F."/>
            <person name="Pask A."/>
            <person name="Temple-Smith P."/>
            <person name="Batzer M.A."/>
            <person name="Walker J.A."/>
            <person name="Konkel M.K."/>
            <person name="Harris R.S."/>
            <person name="Whittington C.M."/>
            <person name="Wong E.S."/>
            <person name="Gemmell N.J."/>
            <person name="Buschiazzo E."/>
            <person name="Vargas Jentzsch I.M."/>
            <person name="Merkel A."/>
            <person name="Schmitz J."/>
            <person name="Zemann A."/>
            <person name="Churakov G."/>
            <person name="Kriegs J.O."/>
            <person name="Brosius J."/>
            <person name="Murchison E.P."/>
            <person name="Sachidanandam R."/>
            <person name="Smith C."/>
            <person name="Hannon G.J."/>
            <person name="Tsend-Ayush E."/>
            <person name="McMillan D."/>
            <person name="Attenborough R."/>
            <person name="Rens W."/>
            <person name="Ferguson-Smith M."/>
            <person name="Lefevre C.M."/>
            <person name="Sharp J.A."/>
            <person name="Nicholas K.R."/>
            <person name="Ray D.A."/>
            <person name="Kube M."/>
            <person name="Reinhardt R."/>
            <person name="Pringle T.H."/>
            <person name="Taylor J."/>
            <person name="Jones R.C."/>
            <person name="Nixon B."/>
            <person name="Dacheux J.L."/>
            <person name="Niwa H."/>
            <person name="Sekita Y."/>
            <person name="Huang X."/>
            <person name="Stark A."/>
            <person name="Kheradpour P."/>
            <person name="Kellis M."/>
            <person name="Flicek P."/>
            <person name="Chen Y."/>
            <person name="Webber C."/>
            <person name="Hardison R."/>
            <person name="Nelson J."/>
            <person name="Hallsworth-Pepin K."/>
            <person name="Delehaunty K."/>
            <person name="Markovic C."/>
            <person name="Minx P."/>
            <person name="Feng Y."/>
            <person name="Kremitzki C."/>
            <person name="Mitreva M."/>
            <person name="Glasscock J."/>
            <person name="Wylie T."/>
            <person name="Wohldmann P."/>
            <person name="Thiru P."/>
            <person name="Nhan M.N."/>
            <person name="Pohl C.S."/>
            <person name="Smith S.M."/>
            <person name="Hou S."/>
            <person name="Nefedov M."/>
            <person name="de Jong P.J."/>
            <person name="Renfree M.B."/>
            <person name="Mardis E.R."/>
            <person name="Wilson R.K."/>
        </authorList>
    </citation>
    <scope>NUCLEOTIDE SEQUENCE [LARGE SCALE GENOMIC DNA]</scope>
    <source>
        <strain evidence="4 5">Glennie</strain>
    </source>
</reference>
<evidence type="ECO:0000256" key="1">
    <source>
        <dbReference type="PROSITE-ProRule" id="PRU00723"/>
    </source>
</evidence>
<gene>
    <name evidence="4" type="primary">ZC3H12D</name>
</gene>
<dbReference type="PANTHER" id="PTHR12876:SF11">
    <property type="entry name" value="RIBONUCLEASE ZC3H12D-RELATED"/>
    <property type="match status" value="1"/>
</dbReference>
<name>A0A6I8PQU9_ORNAN</name>
<feature type="compositionally biased region" description="Low complexity" evidence="2">
    <location>
        <begin position="108"/>
        <end position="119"/>
    </location>
</feature>
<feature type="region of interest" description="Disordered" evidence="2">
    <location>
        <begin position="179"/>
        <end position="211"/>
    </location>
</feature>
<keyword evidence="1" id="KW-0863">Zinc-finger</keyword>
<feature type="domain" description="C3H1-type" evidence="3">
    <location>
        <begin position="29"/>
        <end position="60"/>
    </location>
</feature>
<sequence length="397" mass="42608">MYSFVNDKFMPPDDPLGRRGPTLNNFLSRKPKLPEPSWQHCPYGRKCTYGVKCKFYHPERLNQAQLSVADELRAKTKASSSSEEERLAGGGAAKPEAVSPLPGTHPQGSWASRGSSGSSLGSGSGLGPSWAEERFRAPAAGTWADGARGRWEPEQGFSPPSHAGDLGLVELRLSRVELSDVAVGPGRRRPSPGPPLGLDDGAPGCNCQAPFPPRRHGPDCGCFLRDGPPPAPGACRQVSPSWAICPGPAGGGVPAPETRTDSLVPTHLSSKAGASADRRQHHRPPQPRVPYSSRRLPADQFPDGRRADETWNAPQPGHIRPPGAAGWGHGPSSPAGYEYLAYTALAQERARTALYNLFPHREVDRVLASCPNLSDVTSIVELIQEHRSLPRLRSSLE</sequence>
<evidence type="ECO:0000313" key="4">
    <source>
        <dbReference type="Ensembl" id="ENSOANP00000054770.1"/>
    </source>
</evidence>
<proteinExistence type="predicted"/>
<accession>A0A6I8PQU9</accession>
<dbReference type="OMA" id="KEANWGH"/>
<dbReference type="InterPro" id="IPR051101">
    <property type="entry name" value="ZC3H12/N4BP1_RNase_Reg"/>
</dbReference>
<evidence type="ECO:0000313" key="5">
    <source>
        <dbReference type="Proteomes" id="UP000002279"/>
    </source>
</evidence>
<feature type="region of interest" description="Disordered" evidence="2">
    <location>
        <begin position="75"/>
        <end position="165"/>
    </location>
</feature>